<keyword evidence="3" id="KW-0677">Repeat</keyword>
<dbReference type="InterPro" id="IPR017900">
    <property type="entry name" value="4Fe4S_Fe_S_CS"/>
</dbReference>
<organism evidence="7">
    <name type="scientific">hydrothermal vent metagenome</name>
    <dbReference type="NCBI Taxonomy" id="652676"/>
    <lineage>
        <taxon>unclassified sequences</taxon>
        <taxon>metagenomes</taxon>
        <taxon>ecological metagenomes</taxon>
    </lineage>
</organism>
<feature type="domain" description="4Fe-4S ferredoxin-type" evidence="6">
    <location>
        <begin position="15"/>
        <end position="45"/>
    </location>
</feature>
<keyword evidence="1" id="KW-0004">4Fe-4S</keyword>
<dbReference type="InterPro" id="IPR012257">
    <property type="entry name" value="Glc_ox_4Fe-4S"/>
</dbReference>
<keyword evidence="4" id="KW-0408">Iron</keyword>
<sequence>MQTNLLDQFLQTPQGKEADDILRSCVHCGFCTATCPTYQLLGDELDSPRGRIYLIKQVLEGGEVTDKTRTHLDRCLTCRSCETTCPSGVKYGRLIDIGREVVEKQTSRNLFEILSRYALRQIIPYPERFKFLLSLGNIFKPVLPEVIQNKIPATQVANNWPAEKHHRKMLILAGCAQQTVSPQTNVSTANVLSTLGIELIQQPEVKCCGAVSQHLCASEEAIKTIKKNIDLWWDQVNNGIEAIIITASGCGVMVKDYAHLLQRDEYYALKAKRVSELAKDISEIMIAENLNQKTLTEINKTVAFHSPCTLQHGLQLSGVVEKILSDVGYKLTPVNDAHLCCGSAGTYSVLQPKLSKQLLNNKMIALKKNQADIIATANIGCQMHLSTQSDQPIKHWIELVEDVIC</sequence>
<dbReference type="GO" id="GO:0019154">
    <property type="term" value="F:glycolate dehydrogenase activity"/>
    <property type="evidence" value="ECO:0007669"/>
    <property type="project" value="UniProtKB-EC"/>
</dbReference>
<reference evidence="7" key="1">
    <citation type="submission" date="2018-06" db="EMBL/GenBank/DDBJ databases">
        <authorList>
            <person name="Zhirakovskaya E."/>
        </authorList>
    </citation>
    <scope>NUCLEOTIDE SEQUENCE</scope>
</reference>
<keyword evidence="7" id="KW-0560">Oxidoreductase</keyword>
<dbReference type="InterPro" id="IPR004017">
    <property type="entry name" value="Cys_rich_dom"/>
</dbReference>
<protein>
    <submittedName>
        <fullName evidence="7">Glycolate dehydrogenase, iron-sulfur subunit GlcF</fullName>
        <ecNumber evidence="7">1.1.99.14</ecNumber>
    </submittedName>
</protein>
<dbReference type="EMBL" id="UOFH01000269">
    <property type="protein sequence ID" value="VAW64031.1"/>
    <property type="molecule type" value="Genomic_DNA"/>
</dbReference>
<feature type="domain" description="4Fe-4S ferredoxin-type" evidence="6">
    <location>
        <begin position="66"/>
        <end position="89"/>
    </location>
</feature>
<dbReference type="Pfam" id="PF02754">
    <property type="entry name" value="CCG"/>
    <property type="match status" value="2"/>
</dbReference>
<dbReference type="FunFam" id="1.10.1060.10:FF:000012">
    <property type="entry name" value="Glycolate oxidase iron-sulfur subunit"/>
    <property type="match status" value="1"/>
</dbReference>
<dbReference type="PANTHER" id="PTHR32479:SF17">
    <property type="entry name" value="GLYCOLATE OXIDASE IRON-SULFUR SUBUNIT"/>
    <property type="match status" value="1"/>
</dbReference>
<keyword evidence="2" id="KW-0479">Metal-binding</keyword>
<dbReference type="SUPFAM" id="SSF46548">
    <property type="entry name" value="alpha-helical ferredoxin"/>
    <property type="match status" value="1"/>
</dbReference>
<name>A0A3B0X8F0_9ZZZZ</name>
<evidence type="ECO:0000256" key="3">
    <source>
        <dbReference type="ARBA" id="ARBA00022737"/>
    </source>
</evidence>
<dbReference type="EC" id="1.1.99.14" evidence="7"/>
<dbReference type="PIRSF" id="PIRSF000139">
    <property type="entry name" value="Glc_ox_4Fe-4S"/>
    <property type="match status" value="1"/>
</dbReference>
<dbReference type="PROSITE" id="PS00198">
    <property type="entry name" value="4FE4S_FER_1"/>
    <property type="match status" value="1"/>
</dbReference>
<accession>A0A3B0X8F0</accession>
<gene>
    <name evidence="7" type="ORF">MNBD_GAMMA08-2331</name>
</gene>
<dbReference type="Gene3D" id="1.10.1060.10">
    <property type="entry name" value="Alpha-helical ferredoxin"/>
    <property type="match status" value="1"/>
</dbReference>
<dbReference type="Pfam" id="PF13183">
    <property type="entry name" value="Fer4_8"/>
    <property type="match status" value="1"/>
</dbReference>
<evidence type="ECO:0000313" key="7">
    <source>
        <dbReference type="EMBL" id="VAW64031.1"/>
    </source>
</evidence>
<dbReference type="NCBIfam" id="NF008434">
    <property type="entry name" value="PRK11274.1"/>
    <property type="match status" value="1"/>
</dbReference>
<dbReference type="PROSITE" id="PS51379">
    <property type="entry name" value="4FE4S_FER_2"/>
    <property type="match status" value="2"/>
</dbReference>
<dbReference type="AlphaFoldDB" id="A0A3B0X8F0"/>
<evidence type="ECO:0000256" key="5">
    <source>
        <dbReference type="ARBA" id="ARBA00023014"/>
    </source>
</evidence>
<proteinExistence type="predicted"/>
<evidence type="ECO:0000259" key="6">
    <source>
        <dbReference type="PROSITE" id="PS51379"/>
    </source>
</evidence>
<dbReference type="InterPro" id="IPR009051">
    <property type="entry name" value="Helical_ferredxn"/>
</dbReference>
<dbReference type="InterPro" id="IPR017896">
    <property type="entry name" value="4Fe4S_Fe-S-bd"/>
</dbReference>
<evidence type="ECO:0000256" key="2">
    <source>
        <dbReference type="ARBA" id="ARBA00022723"/>
    </source>
</evidence>
<dbReference type="GO" id="GO:0051539">
    <property type="term" value="F:4 iron, 4 sulfur cluster binding"/>
    <property type="evidence" value="ECO:0007669"/>
    <property type="project" value="UniProtKB-KW"/>
</dbReference>
<evidence type="ECO:0000256" key="1">
    <source>
        <dbReference type="ARBA" id="ARBA00022485"/>
    </source>
</evidence>
<dbReference type="PANTHER" id="PTHR32479">
    <property type="entry name" value="GLYCOLATE OXIDASE IRON-SULFUR SUBUNIT"/>
    <property type="match status" value="1"/>
</dbReference>
<keyword evidence="5" id="KW-0411">Iron-sulfur</keyword>
<evidence type="ECO:0000256" key="4">
    <source>
        <dbReference type="ARBA" id="ARBA00023004"/>
    </source>
</evidence>
<dbReference type="GO" id="GO:0046872">
    <property type="term" value="F:metal ion binding"/>
    <property type="evidence" value="ECO:0007669"/>
    <property type="project" value="UniProtKB-KW"/>
</dbReference>